<dbReference type="Proteomes" id="UP000320421">
    <property type="component" value="Chromosome"/>
</dbReference>
<reference evidence="3 4" key="1">
    <citation type="submission" date="2019-02" db="EMBL/GenBank/DDBJ databases">
        <title>Deep-cultivation of Planctomycetes and their phenomic and genomic characterization uncovers novel biology.</title>
        <authorList>
            <person name="Wiegand S."/>
            <person name="Jogler M."/>
            <person name="Boedeker C."/>
            <person name="Pinto D."/>
            <person name="Vollmers J."/>
            <person name="Rivas-Marin E."/>
            <person name="Kohn T."/>
            <person name="Peeters S.H."/>
            <person name="Heuer A."/>
            <person name="Rast P."/>
            <person name="Oberbeckmann S."/>
            <person name="Bunk B."/>
            <person name="Jeske O."/>
            <person name="Meyerdierks A."/>
            <person name="Storesund J.E."/>
            <person name="Kallscheuer N."/>
            <person name="Luecker S."/>
            <person name="Lage O.M."/>
            <person name="Pohl T."/>
            <person name="Merkel B.J."/>
            <person name="Hornburger P."/>
            <person name="Mueller R.-W."/>
            <person name="Bruemmer F."/>
            <person name="Labrenz M."/>
            <person name="Spormann A.M."/>
            <person name="Op den Camp H."/>
            <person name="Overmann J."/>
            <person name="Amann R."/>
            <person name="Jetten M.S.M."/>
            <person name="Mascher T."/>
            <person name="Medema M.H."/>
            <person name="Devos D.P."/>
            <person name="Kaster A.-K."/>
            <person name="Ovreas L."/>
            <person name="Rohde M."/>
            <person name="Galperin M.Y."/>
            <person name="Jogler C."/>
        </authorList>
    </citation>
    <scope>NUCLEOTIDE SEQUENCE [LARGE SCALE GENOMIC DNA]</scope>
    <source>
        <strain evidence="3 4">HG66A1</strain>
    </source>
</reference>
<protein>
    <recommendedName>
        <fullName evidence="5">Lipoprotein</fullName>
    </recommendedName>
</protein>
<evidence type="ECO:0000313" key="4">
    <source>
        <dbReference type="Proteomes" id="UP000320421"/>
    </source>
</evidence>
<dbReference type="OrthoDB" id="292255at2"/>
<keyword evidence="4" id="KW-1185">Reference proteome</keyword>
<evidence type="ECO:0000256" key="1">
    <source>
        <dbReference type="SAM" id="MobiDB-lite"/>
    </source>
</evidence>
<proteinExistence type="predicted"/>
<sequence precursor="true">MSFTKLSRLFVVPATISMSIWAVGCGKPATEAPAPAEEPAAEAPAGEAPAGEAPAPEAGSTTGGAGAEVPEGGEESKKEG</sequence>
<name>A0A517PHD3_9PLAN</name>
<feature type="signal peptide" evidence="2">
    <location>
        <begin position="1"/>
        <end position="22"/>
    </location>
</feature>
<evidence type="ECO:0008006" key="5">
    <source>
        <dbReference type="Google" id="ProtNLM"/>
    </source>
</evidence>
<dbReference type="AlphaFoldDB" id="A0A517PHD3"/>
<dbReference type="PROSITE" id="PS51257">
    <property type="entry name" value="PROKAR_LIPOPROTEIN"/>
    <property type="match status" value="1"/>
</dbReference>
<evidence type="ECO:0000313" key="3">
    <source>
        <dbReference type="EMBL" id="QDT18776.1"/>
    </source>
</evidence>
<dbReference type="RefSeq" id="WP_145180560.1">
    <property type="nucleotide sequence ID" value="NZ_CP036266.1"/>
</dbReference>
<feature type="chain" id="PRO_5021842811" description="Lipoprotein" evidence="2">
    <location>
        <begin position="23"/>
        <end position="80"/>
    </location>
</feature>
<evidence type="ECO:0000256" key="2">
    <source>
        <dbReference type="SAM" id="SignalP"/>
    </source>
</evidence>
<dbReference type="EMBL" id="CP036266">
    <property type="protein sequence ID" value="QDT18776.1"/>
    <property type="molecule type" value="Genomic_DNA"/>
</dbReference>
<organism evidence="3 4">
    <name type="scientific">Gimesia chilikensis</name>
    <dbReference type="NCBI Taxonomy" id="2605989"/>
    <lineage>
        <taxon>Bacteria</taxon>
        <taxon>Pseudomonadati</taxon>
        <taxon>Planctomycetota</taxon>
        <taxon>Planctomycetia</taxon>
        <taxon>Planctomycetales</taxon>
        <taxon>Planctomycetaceae</taxon>
        <taxon>Gimesia</taxon>
    </lineage>
</organism>
<feature type="region of interest" description="Disordered" evidence="1">
    <location>
        <begin position="26"/>
        <end position="80"/>
    </location>
</feature>
<gene>
    <name evidence="3" type="ORF">HG66A1_05380</name>
</gene>
<keyword evidence="2" id="KW-0732">Signal</keyword>
<accession>A0A517PHD3</accession>
<feature type="compositionally biased region" description="Low complexity" evidence="1">
    <location>
        <begin position="31"/>
        <end position="60"/>
    </location>
</feature>